<organism evidence="2 3">
    <name type="scientific">Kaistia hirudinis</name>
    <dbReference type="NCBI Taxonomy" id="1293440"/>
    <lineage>
        <taxon>Bacteria</taxon>
        <taxon>Pseudomonadati</taxon>
        <taxon>Pseudomonadota</taxon>
        <taxon>Alphaproteobacteria</taxon>
        <taxon>Hyphomicrobiales</taxon>
        <taxon>Kaistiaceae</taxon>
        <taxon>Kaistia</taxon>
    </lineage>
</organism>
<evidence type="ECO:0000313" key="3">
    <source>
        <dbReference type="Proteomes" id="UP000553963"/>
    </source>
</evidence>
<keyword evidence="3" id="KW-1185">Reference proteome</keyword>
<dbReference type="PANTHER" id="PTHR48079:SF6">
    <property type="entry name" value="NAD(P)-BINDING DOMAIN-CONTAINING PROTEIN-RELATED"/>
    <property type="match status" value="1"/>
</dbReference>
<dbReference type="GO" id="GO:0004029">
    <property type="term" value="F:aldehyde dehydrogenase (NAD+) activity"/>
    <property type="evidence" value="ECO:0007669"/>
    <property type="project" value="TreeGrafter"/>
</dbReference>
<proteinExistence type="predicted"/>
<dbReference type="InterPro" id="IPR036291">
    <property type="entry name" value="NAD(P)-bd_dom_sf"/>
</dbReference>
<dbReference type="EMBL" id="JACIDS010000005">
    <property type="protein sequence ID" value="MBB3933239.1"/>
    <property type="molecule type" value="Genomic_DNA"/>
</dbReference>
<dbReference type="InterPro" id="IPR001509">
    <property type="entry name" value="Epimerase_deHydtase"/>
</dbReference>
<dbReference type="Proteomes" id="UP000553963">
    <property type="component" value="Unassembled WGS sequence"/>
</dbReference>
<dbReference type="RefSeq" id="WP_183400875.1">
    <property type="nucleotide sequence ID" value="NZ_JACIDS010000005.1"/>
</dbReference>
<dbReference type="PANTHER" id="PTHR48079">
    <property type="entry name" value="PROTEIN YEEZ"/>
    <property type="match status" value="1"/>
</dbReference>
<accession>A0A840ASK4</accession>
<dbReference type="CDD" id="cd05262">
    <property type="entry name" value="SDR_a7"/>
    <property type="match status" value="1"/>
</dbReference>
<evidence type="ECO:0000313" key="2">
    <source>
        <dbReference type="EMBL" id="MBB3933239.1"/>
    </source>
</evidence>
<dbReference type="SUPFAM" id="SSF51735">
    <property type="entry name" value="NAD(P)-binding Rossmann-fold domains"/>
    <property type="match status" value="1"/>
</dbReference>
<sequence>MRVFITGGSGFVGSGVVRQLIAAGHEVTGLARSEASAAALRAAGAKVLTGELTDLDRLAAGADAADGVIHCGFIHDFANFGHSVEVDRRAIAAFGDALAGSDRPLLVTSGVAGLSFGRPTTEEDEPDPSVYESVPRVSEQTGLALAARGIKAGVVRLPPSVHGAGDHGFVPILIAIARQKGVSAYIDAGDNRWPAVHRDDAAALYRLALEQGAAGQRHHAIGDEGVAFRDIASVIGRQLGVPVASIPLSAAVEHFGWFGRFAAMDVPASAALTRARLGWAPTGPGLIEELEQDIYFAA</sequence>
<gene>
    <name evidence="2" type="ORF">GGR25_004303</name>
</gene>
<dbReference type="InterPro" id="IPR051783">
    <property type="entry name" value="NAD(P)-dependent_oxidoreduct"/>
</dbReference>
<feature type="domain" description="NAD-dependent epimerase/dehydratase" evidence="1">
    <location>
        <begin position="3"/>
        <end position="217"/>
    </location>
</feature>
<comment type="caution">
    <text evidence="2">The sequence shown here is derived from an EMBL/GenBank/DDBJ whole genome shotgun (WGS) entry which is preliminary data.</text>
</comment>
<dbReference type="Gene3D" id="3.40.50.720">
    <property type="entry name" value="NAD(P)-binding Rossmann-like Domain"/>
    <property type="match status" value="1"/>
</dbReference>
<dbReference type="Pfam" id="PF01370">
    <property type="entry name" value="Epimerase"/>
    <property type="match status" value="1"/>
</dbReference>
<dbReference type="GO" id="GO:0005737">
    <property type="term" value="C:cytoplasm"/>
    <property type="evidence" value="ECO:0007669"/>
    <property type="project" value="TreeGrafter"/>
</dbReference>
<evidence type="ECO:0000259" key="1">
    <source>
        <dbReference type="Pfam" id="PF01370"/>
    </source>
</evidence>
<dbReference type="AlphaFoldDB" id="A0A840ASK4"/>
<protein>
    <submittedName>
        <fullName evidence="2">Nucleoside-diphosphate-sugar epimerase</fullName>
    </submittedName>
</protein>
<reference evidence="2 3" key="1">
    <citation type="submission" date="2020-08" db="EMBL/GenBank/DDBJ databases">
        <title>Genomic Encyclopedia of Type Strains, Phase IV (KMG-IV): sequencing the most valuable type-strain genomes for metagenomic binning, comparative biology and taxonomic classification.</title>
        <authorList>
            <person name="Goeker M."/>
        </authorList>
    </citation>
    <scope>NUCLEOTIDE SEQUENCE [LARGE SCALE GENOMIC DNA]</scope>
    <source>
        <strain evidence="2 3">DSM 25966</strain>
    </source>
</reference>
<name>A0A840ASK4_9HYPH</name>